<proteinExistence type="predicted"/>
<dbReference type="Proteomes" id="UP001165489">
    <property type="component" value="Unassembled WGS sequence"/>
</dbReference>
<keyword evidence="4" id="KW-1185">Reference proteome</keyword>
<evidence type="ECO:0000313" key="3">
    <source>
        <dbReference type="EMBL" id="MCH7408478.1"/>
    </source>
</evidence>
<dbReference type="PANTHER" id="PTHR31956">
    <property type="entry name" value="NON-SPECIFIC PHOSPHOLIPASE C4-RELATED"/>
    <property type="match status" value="1"/>
</dbReference>
<dbReference type="Gene3D" id="3.40.720.10">
    <property type="entry name" value="Alkaline Phosphatase, subunit A"/>
    <property type="match status" value="2"/>
</dbReference>
<gene>
    <name evidence="3" type="ORF">MM239_03655</name>
</gene>
<organism evidence="3 4">
    <name type="scientific">Belliella filtrata</name>
    <dbReference type="NCBI Taxonomy" id="2923435"/>
    <lineage>
        <taxon>Bacteria</taxon>
        <taxon>Pseudomonadati</taxon>
        <taxon>Bacteroidota</taxon>
        <taxon>Cytophagia</taxon>
        <taxon>Cytophagales</taxon>
        <taxon>Cyclobacteriaceae</taxon>
        <taxon>Belliella</taxon>
    </lineage>
</organism>
<sequence length="826" mass="94553">MGGLSVSSPLIAAIQKAYDIQSNPGSSFYDAEHVVFLMQENRSFDHCFGSLKGVRGFNDPRAIKLPNGNPVWFQPDGDGKSYPPFRLNIKESNATWLGDLPHSWENQVDAYHAGKFDKWIIAKKPWNKEFNHIPLTMGYYQRQDIPFYYALADAFTVADQHFCSSLTGTTTNRMYFWTGKTHGADGEKPKVRNSEVGYEKEVDWLTFPEILEDNQISWRIYQNEVSIKTELSGEAESLLANFTDNNLEWFSQYQVRFCKGHLNYCKTVIDTFPEIISKAENEIRTADLEKIIDLERELSKRKDTLSYAIKTLDDYNDVNFLKLDHRSKKIHERAFVTNENDPDYHKLDSFTYEHNGESHEVNIPKGDILKSFRADVKNGTLPTVSWLVAPQKFSDHPSSPWYGAWYVSEVINILTENPEVWKKTIFILNYDENDGYFDHVPPFLAPNEQDQLTGKLSNGLSTKGEWVSYQQEIQAGFDQDDARESPVGLGYRVPLIVASPWSKGGWVNSQVCDLTSTLMFLETFLSHKTGKVIHCPNISSWRREICGDLTSIFRDADEQNFDLKPIDQKSHIEMIHTAKRTNLPKGFNVLNDDELTHGHVPNFISPQEVGVKPSNIIPYENYCDFELDSDKMEAFFSCGKEIFGEQSKGAPFKVFAREGYRNLQKNSNQFAWDFAVKSGDTLSYIWNYEGFEGDGAALDVQGPNGFWRSIKSKKSKNVKLRFRTTYKADDSNHVMVSISISNNSNHAFSVLLIDNQFPEFSKKICFQPNQKHLWQVDLSKSTGWYDLSMSDHDKSFEYHLAGRVDGPFHTITDPQMGHVTTKSQST</sequence>
<feature type="domain" description="Bacterial phospholipase C C-terminal" evidence="2">
    <location>
        <begin position="646"/>
        <end position="710"/>
    </location>
</feature>
<dbReference type="InterPro" id="IPR007312">
    <property type="entry name" value="Phosphoesterase"/>
</dbReference>
<evidence type="ECO:0000313" key="4">
    <source>
        <dbReference type="Proteomes" id="UP001165489"/>
    </source>
</evidence>
<dbReference type="InterPro" id="IPR017767">
    <property type="entry name" value="PC-PLC"/>
</dbReference>
<dbReference type="Pfam" id="PF05506">
    <property type="entry name" value="PLipase_C_C"/>
    <property type="match status" value="1"/>
</dbReference>
<protein>
    <submittedName>
        <fullName evidence="3">Phospholipase C, phosphocholine-specific</fullName>
    </submittedName>
</protein>
<dbReference type="EMBL" id="JAKZGP010000005">
    <property type="protein sequence ID" value="MCH7408478.1"/>
    <property type="molecule type" value="Genomic_DNA"/>
</dbReference>
<accession>A0ABS9UWP6</accession>
<reference evidence="3" key="1">
    <citation type="submission" date="2022-03" db="EMBL/GenBank/DDBJ databases">
        <title>De novo assembled genomes of Belliella spp. (Cyclobacteriaceae) strains.</title>
        <authorList>
            <person name="Szabo A."/>
            <person name="Korponai K."/>
            <person name="Felfoldi T."/>
        </authorList>
    </citation>
    <scope>NUCLEOTIDE SEQUENCE</scope>
    <source>
        <strain evidence="3">DSM 111904</strain>
    </source>
</reference>
<evidence type="ECO:0000256" key="1">
    <source>
        <dbReference type="ARBA" id="ARBA00022801"/>
    </source>
</evidence>
<evidence type="ECO:0000259" key="2">
    <source>
        <dbReference type="Pfam" id="PF05506"/>
    </source>
</evidence>
<dbReference type="NCBIfam" id="TIGR03396">
    <property type="entry name" value="PC_PLC"/>
    <property type="match status" value="1"/>
</dbReference>
<dbReference type="PANTHER" id="PTHR31956:SF1">
    <property type="entry name" value="NON-SPECIFIC PHOSPHOLIPASE C1"/>
    <property type="match status" value="1"/>
</dbReference>
<keyword evidence="1" id="KW-0378">Hydrolase</keyword>
<dbReference type="InterPro" id="IPR017850">
    <property type="entry name" value="Alkaline_phosphatase_core_sf"/>
</dbReference>
<comment type="caution">
    <text evidence="3">The sequence shown here is derived from an EMBL/GenBank/DDBJ whole genome shotgun (WGS) entry which is preliminary data.</text>
</comment>
<name>A0ABS9UWP6_9BACT</name>
<dbReference type="InterPro" id="IPR008475">
    <property type="entry name" value="PLipase_C_C"/>
</dbReference>
<dbReference type="Pfam" id="PF04185">
    <property type="entry name" value="Phosphoesterase"/>
    <property type="match status" value="2"/>
</dbReference>